<dbReference type="EMBL" id="PCVN01000122">
    <property type="protein sequence ID" value="PIQ73996.1"/>
    <property type="molecule type" value="Genomic_DNA"/>
</dbReference>
<organism evidence="5 6">
    <name type="scientific">Candidatus Portnoybacteria bacterium CG11_big_fil_rev_8_21_14_0_20_44_10</name>
    <dbReference type="NCBI Taxonomy" id="1974818"/>
    <lineage>
        <taxon>Bacteria</taxon>
        <taxon>Candidatus Portnoyibacteriota</taxon>
    </lineage>
</organism>
<keyword evidence="1 2" id="KW-0808">Transferase</keyword>
<dbReference type="AlphaFoldDB" id="A0A2H0KPC5"/>
<comment type="caution">
    <text evidence="5">The sequence shown here is derived from an EMBL/GenBank/DDBJ whole genome shotgun (WGS) entry which is preliminary data.</text>
</comment>
<accession>A0A2H0KPC5</accession>
<proteinExistence type="inferred from homology"/>
<dbReference type="EC" id="2.1.3.3" evidence="5"/>
<dbReference type="InterPro" id="IPR006130">
    <property type="entry name" value="Asp/Orn_carbamoylTrfase"/>
</dbReference>
<dbReference type="Pfam" id="PF00185">
    <property type="entry name" value="OTCace"/>
    <property type="match status" value="1"/>
</dbReference>
<reference evidence="5 6" key="1">
    <citation type="submission" date="2017-09" db="EMBL/GenBank/DDBJ databases">
        <title>Depth-based differentiation of microbial function through sediment-hosted aquifers and enrichment of novel symbionts in the deep terrestrial subsurface.</title>
        <authorList>
            <person name="Probst A.J."/>
            <person name="Ladd B."/>
            <person name="Jarett J.K."/>
            <person name="Geller-Mcgrath D.E."/>
            <person name="Sieber C.M."/>
            <person name="Emerson J.B."/>
            <person name="Anantharaman K."/>
            <person name="Thomas B.C."/>
            <person name="Malmstrom R."/>
            <person name="Stieglmeier M."/>
            <person name="Klingl A."/>
            <person name="Woyke T."/>
            <person name="Ryan C.M."/>
            <person name="Banfield J.F."/>
        </authorList>
    </citation>
    <scope>NUCLEOTIDE SEQUENCE [LARGE SCALE GENOMIC DNA]</scope>
    <source>
        <strain evidence="5">CG11_big_fil_rev_8_21_14_0_20_44_10</strain>
    </source>
</reference>
<dbReference type="Gene3D" id="3.40.50.1370">
    <property type="entry name" value="Aspartate/ornithine carbamoyltransferase"/>
    <property type="match status" value="2"/>
</dbReference>
<evidence type="ECO:0000259" key="4">
    <source>
        <dbReference type="Pfam" id="PF02729"/>
    </source>
</evidence>
<dbReference type="GO" id="GO:0004585">
    <property type="term" value="F:ornithine carbamoyltransferase activity"/>
    <property type="evidence" value="ECO:0007669"/>
    <property type="project" value="UniProtKB-EC"/>
</dbReference>
<dbReference type="PRINTS" id="PR00100">
    <property type="entry name" value="AOTCASE"/>
</dbReference>
<comment type="similarity">
    <text evidence="2">Belongs to the aspartate/ornithine carbamoyltransferase superfamily.</text>
</comment>
<feature type="domain" description="Aspartate/ornithine carbamoyltransferase carbamoyl-P binding" evidence="4">
    <location>
        <begin position="2"/>
        <end position="141"/>
    </location>
</feature>
<name>A0A2H0KPC5_9BACT</name>
<dbReference type="GO" id="GO:0016597">
    <property type="term" value="F:amino acid binding"/>
    <property type="evidence" value="ECO:0007669"/>
    <property type="project" value="InterPro"/>
</dbReference>
<evidence type="ECO:0000256" key="2">
    <source>
        <dbReference type="RuleBase" id="RU003634"/>
    </source>
</evidence>
<dbReference type="InterPro" id="IPR006132">
    <property type="entry name" value="Asp/Orn_carbamoyltranf_P-bd"/>
</dbReference>
<dbReference type="InterPro" id="IPR036901">
    <property type="entry name" value="Asp/Orn_carbamoylTrfase_sf"/>
</dbReference>
<dbReference type="GO" id="GO:0019240">
    <property type="term" value="P:citrulline biosynthetic process"/>
    <property type="evidence" value="ECO:0007669"/>
    <property type="project" value="TreeGrafter"/>
</dbReference>
<dbReference type="PANTHER" id="PTHR45753:SF3">
    <property type="entry name" value="ORNITHINE TRANSCARBAMYLASE, MITOCHONDRIAL"/>
    <property type="match status" value="1"/>
</dbReference>
<dbReference type="PANTHER" id="PTHR45753">
    <property type="entry name" value="ORNITHINE CARBAMOYLTRANSFERASE, MITOCHONDRIAL"/>
    <property type="match status" value="1"/>
</dbReference>
<gene>
    <name evidence="5" type="ORF">COV85_04510</name>
</gene>
<dbReference type="GO" id="GO:0042450">
    <property type="term" value="P:L-arginine biosynthetic process via ornithine"/>
    <property type="evidence" value="ECO:0007669"/>
    <property type="project" value="TreeGrafter"/>
</dbReference>
<evidence type="ECO:0000313" key="5">
    <source>
        <dbReference type="EMBL" id="PIQ73996.1"/>
    </source>
</evidence>
<dbReference type="PRINTS" id="PR00102">
    <property type="entry name" value="OTCASE"/>
</dbReference>
<dbReference type="InterPro" id="IPR002292">
    <property type="entry name" value="Orn/put_carbamltrans"/>
</dbReference>
<evidence type="ECO:0000256" key="1">
    <source>
        <dbReference type="ARBA" id="ARBA00022679"/>
    </source>
</evidence>
<dbReference type="PROSITE" id="PS00097">
    <property type="entry name" value="CARBAMOYLTRANSFERASE"/>
    <property type="match status" value="1"/>
</dbReference>
<sequence>MKHLISLKEQTKDDIIQILETARKLKTLRKEGKFSNALAYRTLIMLFQKGSTRTRLSFEAAMTELGGHAIFLESRTSQFSLTDFGDEIRAVMRFGSVLMFRALKVADVEMAASYNQIPVVDACSEKYHPAQSLGDMLTMVEHSGGPARNATHSVAGGLENIKKVAWLGIENNVSNTLMLTCAKLGISFYIAAPEADPVSIDKQLNKMAEKTGLVKRTLDVKEALEGANYVHTDTWMNMEFFSAEGGSTSGGESGKVKPEFAEEFERRKRTFAPYQLNAKIIDTYAPQAKIMHCMPCHIGYEITRDAIDHPNSVIFDQAENRLHIQKAILLWLLGKHNI</sequence>
<dbReference type="Proteomes" id="UP000231550">
    <property type="component" value="Unassembled WGS sequence"/>
</dbReference>
<evidence type="ECO:0000313" key="6">
    <source>
        <dbReference type="Proteomes" id="UP000231550"/>
    </source>
</evidence>
<dbReference type="Pfam" id="PF02729">
    <property type="entry name" value="OTCace_N"/>
    <property type="match status" value="1"/>
</dbReference>
<protein>
    <submittedName>
        <fullName evidence="5">Ornithine carbamoyltransferase</fullName>
        <ecNumber evidence="5">2.1.3.3</ecNumber>
    </submittedName>
</protein>
<evidence type="ECO:0000259" key="3">
    <source>
        <dbReference type="Pfam" id="PF00185"/>
    </source>
</evidence>
<dbReference type="InterPro" id="IPR006131">
    <property type="entry name" value="Asp_carbamoyltransf_Asp/Orn-bd"/>
</dbReference>
<dbReference type="SUPFAM" id="SSF53671">
    <property type="entry name" value="Aspartate/ornithine carbamoyltransferase"/>
    <property type="match status" value="1"/>
</dbReference>
<feature type="domain" description="Aspartate/ornithine carbamoyltransferase Asp/Orn-binding" evidence="3">
    <location>
        <begin position="162"/>
        <end position="332"/>
    </location>
</feature>